<dbReference type="InterPro" id="IPR019775">
    <property type="entry name" value="WD40_repeat_CS"/>
</dbReference>
<feature type="repeat" description="WD" evidence="5">
    <location>
        <begin position="417"/>
        <end position="458"/>
    </location>
</feature>
<dbReference type="AlphaFoldDB" id="M7B1Z1"/>
<feature type="compositionally biased region" description="Polar residues" evidence="6">
    <location>
        <begin position="146"/>
        <end position="160"/>
    </location>
</feature>
<feature type="compositionally biased region" description="Polar residues" evidence="6">
    <location>
        <begin position="31"/>
        <end position="42"/>
    </location>
</feature>
<dbReference type="PANTHER" id="PTHR19918">
    <property type="entry name" value="CELL DIVISION CYCLE 20 CDC20 FIZZY -RELATED"/>
    <property type="match status" value="1"/>
</dbReference>
<dbReference type="SUPFAM" id="SSF50978">
    <property type="entry name" value="WD40 repeat-like"/>
    <property type="match status" value="1"/>
</dbReference>
<keyword evidence="2 5" id="KW-0853">WD repeat</keyword>
<dbReference type="Gene3D" id="2.130.10.10">
    <property type="entry name" value="YVTN repeat-like/Quinoprotein amine dehydrogenase"/>
    <property type="match status" value="1"/>
</dbReference>
<dbReference type="PROSITE" id="PS50294">
    <property type="entry name" value="WD_REPEATS_REGION"/>
    <property type="match status" value="2"/>
</dbReference>
<dbReference type="CDD" id="cd00200">
    <property type="entry name" value="WD40"/>
    <property type="match status" value="1"/>
</dbReference>
<feature type="compositionally biased region" description="Basic and acidic residues" evidence="6">
    <location>
        <begin position="76"/>
        <end position="86"/>
    </location>
</feature>
<dbReference type="GO" id="GO:0005680">
    <property type="term" value="C:anaphase-promoting complex"/>
    <property type="evidence" value="ECO:0007669"/>
    <property type="project" value="TreeGrafter"/>
</dbReference>
<dbReference type="GO" id="GO:0031145">
    <property type="term" value="P:anaphase-promoting complex-dependent catabolic process"/>
    <property type="evidence" value="ECO:0007669"/>
    <property type="project" value="TreeGrafter"/>
</dbReference>
<keyword evidence="9" id="KW-1185">Reference proteome</keyword>
<dbReference type="InterPro" id="IPR056150">
    <property type="entry name" value="WD40_CDC20-Fz"/>
</dbReference>
<dbReference type="InterPro" id="IPR036322">
    <property type="entry name" value="WD40_repeat_dom_sf"/>
</dbReference>
<organism evidence="8 9">
    <name type="scientific">Chelonia mydas</name>
    <name type="common">Green sea-turtle</name>
    <name type="synonym">Chelonia agassizi</name>
    <dbReference type="NCBI Taxonomy" id="8469"/>
    <lineage>
        <taxon>Eukaryota</taxon>
        <taxon>Metazoa</taxon>
        <taxon>Chordata</taxon>
        <taxon>Craniata</taxon>
        <taxon>Vertebrata</taxon>
        <taxon>Euteleostomi</taxon>
        <taxon>Archelosauria</taxon>
        <taxon>Testudinata</taxon>
        <taxon>Testudines</taxon>
        <taxon>Cryptodira</taxon>
        <taxon>Durocryptodira</taxon>
        <taxon>Americhelydia</taxon>
        <taxon>Chelonioidea</taxon>
        <taxon>Cheloniidae</taxon>
        <taxon>Chelonia</taxon>
    </lineage>
</organism>
<feature type="compositionally biased region" description="Basic and acidic residues" evidence="6">
    <location>
        <begin position="106"/>
        <end position="126"/>
    </location>
</feature>
<dbReference type="eggNOG" id="KOG0305">
    <property type="taxonomic scope" value="Eukaryota"/>
</dbReference>
<reference evidence="9" key="1">
    <citation type="journal article" date="2013" name="Nat. Genet.">
        <title>The draft genomes of soft-shell turtle and green sea turtle yield insights into the development and evolution of the turtle-specific body plan.</title>
        <authorList>
            <person name="Wang Z."/>
            <person name="Pascual-Anaya J."/>
            <person name="Zadissa A."/>
            <person name="Li W."/>
            <person name="Niimura Y."/>
            <person name="Huang Z."/>
            <person name="Li C."/>
            <person name="White S."/>
            <person name="Xiong Z."/>
            <person name="Fang D."/>
            <person name="Wang B."/>
            <person name="Ming Y."/>
            <person name="Chen Y."/>
            <person name="Zheng Y."/>
            <person name="Kuraku S."/>
            <person name="Pignatelli M."/>
            <person name="Herrero J."/>
            <person name="Beal K."/>
            <person name="Nozawa M."/>
            <person name="Li Q."/>
            <person name="Wang J."/>
            <person name="Zhang H."/>
            <person name="Yu L."/>
            <person name="Shigenobu S."/>
            <person name="Wang J."/>
            <person name="Liu J."/>
            <person name="Flicek P."/>
            <person name="Searle S."/>
            <person name="Wang J."/>
            <person name="Kuratani S."/>
            <person name="Yin Y."/>
            <person name="Aken B."/>
            <person name="Zhang G."/>
            <person name="Irie N."/>
        </authorList>
    </citation>
    <scope>NUCLEOTIDE SEQUENCE [LARGE SCALE GENOMIC DNA]</scope>
</reference>
<evidence type="ECO:0000313" key="9">
    <source>
        <dbReference type="Proteomes" id="UP000031443"/>
    </source>
</evidence>
<accession>M7B1Z1</accession>
<comment type="similarity">
    <text evidence="1">Belongs to the WD repeat CDC20/Fizzy family.</text>
</comment>
<dbReference type="EMBL" id="KB583550">
    <property type="protein sequence ID" value="EMP26113.1"/>
    <property type="molecule type" value="Genomic_DNA"/>
</dbReference>
<dbReference type="PANTHER" id="PTHR19918:SF1">
    <property type="entry name" value="FIZZY-RELATED PROTEIN HOMOLOG"/>
    <property type="match status" value="1"/>
</dbReference>
<feature type="region of interest" description="Disordered" evidence="6">
    <location>
        <begin position="64"/>
        <end position="88"/>
    </location>
</feature>
<name>M7B1Z1_CHEMY</name>
<dbReference type="PROSITE" id="PS50082">
    <property type="entry name" value="WD_REPEATS_2"/>
    <property type="match status" value="2"/>
</dbReference>
<evidence type="ECO:0000256" key="6">
    <source>
        <dbReference type="SAM" id="MobiDB-lite"/>
    </source>
</evidence>
<protein>
    <submittedName>
        <fullName evidence="8">Fizzy-related protein like protein</fullName>
    </submittedName>
</protein>
<dbReference type="GO" id="GO:1905786">
    <property type="term" value="P:positive regulation of anaphase-promoting complex-dependent catabolic process"/>
    <property type="evidence" value="ECO:0007669"/>
    <property type="project" value="TreeGrafter"/>
</dbReference>
<keyword evidence="4" id="KW-0131">Cell cycle</keyword>
<feature type="domain" description="CDC20/Fizzy WD40" evidence="7">
    <location>
        <begin position="215"/>
        <end position="448"/>
    </location>
</feature>
<dbReference type="SMART" id="SM00320">
    <property type="entry name" value="WD40"/>
    <property type="match status" value="6"/>
</dbReference>
<evidence type="ECO:0000259" key="7">
    <source>
        <dbReference type="Pfam" id="PF24807"/>
    </source>
</evidence>
<feature type="repeat" description="WD" evidence="5">
    <location>
        <begin position="287"/>
        <end position="328"/>
    </location>
</feature>
<evidence type="ECO:0000256" key="3">
    <source>
        <dbReference type="ARBA" id="ARBA00022737"/>
    </source>
</evidence>
<feature type="region of interest" description="Disordered" evidence="6">
    <location>
        <begin position="31"/>
        <end position="51"/>
    </location>
</feature>
<dbReference type="InterPro" id="IPR001680">
    <property type="entry name" value="WD40_rpt"/>
</dbReference>
<sequence length="637" mass="71603">MDQDYERRLLRQINIQNENTMPCVVEMRRTLTPSNSPMSSPSKHGDRFIPSRAGANWSINFHRINENEKSPSQNRKAKDATSDNGKDGLAYSALLKNELLGAGIEKVQDPQTEDRRLQPSTPEKKSLFTYSLSTKRSSPDDGNEVSPYSLSPVSNKSQKLLRSPRKPTRKISKIPFKVLDAPELQDDFYLNLVDWSSLNVLSVGLGTCVYLWSACTSQGNLVAVGTHKGFVQIWDAAAGKKLSMLEGHTARVGALAWNADQLSSGSRDRMILQRDIRTPPLQSERRLQGHRQEVCGLKWSTDHQLLASGGNDNKLLVWNHSSLSPVQQYTEHLAAVKAIAWSPHQHGLLASGGGTADRCIRFWNTLTGQPLQCIDTGSQVCNLAWSKHANELVSTHGYSQNQILVWKYPSLTQVAKLTGHSYRVLYLAMSPDGEAIVTGAGDETLRFWNVFSKTRSTKESVSVLNLFTRIRDEYLTLHGPRNAPILKQAVRWKCTPMGRDAISQTWYTGLTNSSNRDAWYTLTSGLSREAYHRWARSHAQRERKTLPPAYAQHLREVSWYDPVVPAQYLEPSTRWGAFLWKDKPVLGKEYVVNRNRASSELKGHAGYVPCLAAHRPAFTTRDLRTWPLFSAQPSTNQ</sequence>
<evidence type="ECO:0000256" key="2">
    <source>
        <dbReference type="ARBA" id="ARBA00022574"/>
    </source>
</evidence>
<keyword evidence="3" id="KW-0677">Repeat</keyword>
<evidence type="ECO:0000256" key="5">
    <source>
        <dbReference type="PROSITE-ProRule" id="PRU00221"/>
    </source>
</evidence>
<feature type="region of interest" description="Disordered" evidence="6">
    <location>
        <begin position="105"/>
        <end position="166"/>
    </location>
</feature>
<dbReference type="PROSITE" id="PS00678">
    <property type="entry name" value="WD_REPEATS_1"/>
    <property type="match status" value="1"/>
</dbReference>
<dbReference type="Pfam" id="PF15041">
    <property type="entry name" value="TKTI1"/>
    <property type="match status" value="1"/>
</dbReference>
<dbReference type="STRING" id="8469.M7B1Z1"/>
<dbReference type="Proteomes" id="UP000031443">
    <property type="component" value="Unassembled WGS sequence"/>
</dbReference>
<gene>
    <name evidence="8" type="ORF">UY3_16808</name>
</gene>
<proteinExistence type="inferred from homology"/>
<dbReference type="InterPro" id="IPR015943">
    <property type="entry name" value="WD40/YVTN_repeat-like_dom_sf"/>
</dbReference>
<dbReference type="InterPro" id="IPR029203">
    <property type="entry name" value="TKTI1"/>
</dbReference>
<dbReference type="GO" id="GO:1990757">
    <property type="term" value="F:ubiquitin ligase activator activity"/>
    <property type="evidence" value="ECO:0007669"/>
    <property type="project" value="TreeGrafter"/>
</dbReference>
<evidence type="ECO:0000256" key="1">
    <source>
        <dbReference type="ARBA" id="ARBA00006445"/>
    </source>
</evidence>
<evidence type="ECO:0000313" key="8">
    <source>
        <dbReference type="EMBL" id="EMP26113.1"/>
    </source>
</evidence>
<evidence type="ECO:0000256" key="4">
    <source>
        <dbReference type="ARBA" id="ARBA00023306"/>
    </source>
</evidence>
<dbReference type="GO" id="GO:0010997">
    <property type="term" value="F:anaphase-promoting complex binding"/>
    <property type="evidence" value="ECO:0007669"/>
    <property type="project" value="InterPro"/>
</dbReference>
<dbReference type="InterPro" id="IPR033010">
    <property type="entry name" value="Cdc20/Fizzy"/>
</dbReference>
<dbReference type="Pfam" id="PF24807">
    <property type="entry name" value="WD40_CDC20-Fz"/>
    <property type="match status" value="1"/>
</dbReference>